<keyword evidence="2" id="KW-1185">Reference proteome</keyword>
<name>A0A1A9S0Y5_9NEIS</name>
<dbReference type="OrthoDB" id="8612000at2"/>
<organism evidence="1 2">
    <name type="scientific">Eikenella longinqua</name>
    <dbReference type="NCBI Taxonomy" id="1795827"/>
    <lineage>
        <taxon>Bacteria</taxon>
        <taxon>Pseudomonadati</taxon>
        <taxon>Pseudomonadota</taxon>
        <taxon>Betaproteobacteria</taxon>
        <taxon>Neisseriales</taxon>
        <taxon>Neisseriaceae</taxon>
        <taxon>Eikenella</taxon>
    </lineage>
</organism>
<evidence type="ECO:0000313" key="2">
    <source>
        <dbReference type="Proteomes" id="UP000077885"/>
    </source>
</evidence>
<evidence type="ECO:0000313" key="1">
    <source>
        <dbReference type="EMBL" id="OAM31100.1"/>
    </source>
</evidence>
<protein>
    <submittedName>
        <fullName evidence="1">Uncharacterized protein</fullName>
    </submittedName>
</protein>
<dbReference type="Proteomes" id="UP000077885">
    <property type="component" value="Unassembled WGS sequence"/>
</dbReference>
<comment type="caution">
    <text evidence="1">The sequence shown here is derived from an EMBL/GenBank/DDBJ whole genome shotgun (WGS) entry which is preliminary data.</text>
</comment>
<accession>A0A1A9S0Y5</accession>
<dbReference type="EMBL" id="LXSL01000011">
    <property type="protein sequence ID" value="OAM31100.1"/>
    <property type="molecule type" value="Genomic_DNA"/>
</dbReference>
<gene>
    <name evidence="1" type="ORF">A7P95_00950</name>
</gene>
<reference evidence="2" key="1">
    <citation type="submission" date="2016-05" db="EMBL/GenBank/DDBJ databases">
        <title>Draft genome of Corynebacterium afermentans subsp. afermentans LCDC 88199T.</title>
        <authorList>
            <person name="Bernier A.-M."/>
            <person name="Bernard K."/>
        </authorList>
    </citation>
    <scope>NUCLEOTIDE SEQUENCE [LARGE SCALE GENOMIC DNA]</scope>
    <source>
        <strain evidence="2">NML02-A-017</strain>
    </source>
</reference>
<dbReference type="RefSeq" id="WP_067589793.1">
    <property type="nucleotide sequence ID" value="NZ_LXSL01000011.1"/>
</dbReference>
<sequence>MTKKTTNYVVTIADAMNASRSRQVLLQLPREEIRYLNQAEFKKFVAEKCNVSSLKIHSIERFYK</sequence>
<proteinExistence type="predicted"/>
<dbReference type="AlphaFoldDB" id="A0A1A9S0Y5"/>